<evidence type="ECO:0000256" key="1">
    <source>
        <dbReference type="ARBA" id="ARBA00004123"/>
    </source>
</evidence>
<dbReference type="Pfam" id="PF13867">
    <property type="entry name" value="SAP30_Sin3_bdg"/>
    <property type="match status" value="1"/>
</dbReference>
<evidence type="ECO:0000259" key="8">
    <source>
        <dbReference type="Pfam" id="PF13867"/>
    </source>
</evidence>
<evidence type="ECO:0000256" key="3">
    <source>
        <dbReference type="ARBA" id="ARBA00022491"/>
    </source>
</evidence>
<evidence type="ECO:0000313" key="10">
    <source>
        <dbReference type="Proteomes" id="UP001157974"/>
    </source>
</evidence>
<evidence type="ECO:0000256" key="6">
    <source>
        <dbReference type="ARBA" id="ARBA00023242"/>
    </source>
</evidence>
<dbReference type="InterPro" id="IPR025718">
    <property type="entry name" value="SAP30_Sin3-bd"/>
</dbReference>
<proteinExistence type="inferred from homology"/>
<comment type="caution">
    <text evidence="9">The sequence shown here is derived from an EMBL/GenBank/DDBJ whole genome shotgun (WGS) entry which is preliminary data.</text>
</comment>
<accession>A0AAV8UWY5</accession>
<name>A0AAV8UWY5_9RHOD</name>
<dbReference type="Gene3D" id="6.10.160.20">
    <property type="match status" value="1"/>
</dbReference>
<dbReference type="PANTHER" id="PTHR13286:SF6">
    <property type="entry name" value="HISTONE DEACETYLASE COMPLEX SUBUNIT SAP30L-RELATED"/>
    <property type="match status" value="1"/>
</dbReference>
<evidence type="ECO:0000256" key="4">
    <source>
        <dbReference type="ARBA" id="ARBA00023015"/>
    </source>
</evidence>
<evidence type="ECO:0000256" key="5">
    <source>
        <dbReference type="ARBA" id="ARBA00023163"/>
    </source>
</evidence>
<keyword evidence="5" id="KW-0804">Transcription</keyword>
<evidence type="ECO:0000313" key="9">
    <source>
        <dbReference type="EMBL" id="KAJ8905051.1"/>
    </source>
</evidence>
<dbReference type="Proteomes" id="UP001157974">
    <property type="component" value="Unassembled WGS sequence"/>
</dbReference>
<keyword evidence="4" id="KW-0805">Transcription regulation</keyword>
<feature type="domain" description="Histone deacetylase complex subunit SAP30 Sin3 binding" evidence="8">
    <location>
        <begin position="114"/>
        <end position="164"/>
    </location>
</feature>
<dbReference type="PANTHER" id="PTHR13286">
    <property type="entry name" value="SAP30"/>
    <property type="match status" value="1"/>
</dbReference>
<evidence type="ECO:0000256" key="7">
    <source>
        <dbReference type="SAM" id="MobiDB-lite"/>
    </source>
</evidence>
<dbReference type="AlphaFoldDB" id="A0AAV8UWY5"/>
<dbReference type="GO" id="GO:0006355">
    <property type="term" value="P:regulation of DNA-templated transcription"/>
    <property type="evidence" value="ECO:0007669"/>
    <property type="project" value="TreeGrafter"/>
</dbReference>
<comment type="similarity">
    <text evidence="2">Belongs to the SAP30 family.</text>
</comment>
<evidence type="ECO:0000256" key="2">
    <source>
        <dbReference type="ARBA" id="ARBA00006283"/>
    </source>
</evidence>
<keyword evidence="6" id="KW-0539">Nucleus</keyword>
<protein>
    <recommendedName>
        <fullName evidence="8">Histone deacetylase complex subunit SAP30 Sin3 binding domain-containing protein</fullName>
    </recommendedName>
</protein>
<feature type="region of interest" description="Disordered" evidence="7">
    <location>
        <begin position="89"/>
        <end position="109"/>
    </location>
</feature>
<organism evidence="9 10">
    <name type="scientific">Rhodosorus marinus</name>
    <dbReference type="NCBI Taxonomy" id="101924"/>
    <lineage>
        <taxon>Eukaryota</taxon>
        <taxon>Rhodophyta</taxon>
        <taxon>Stylonematophyceae</taxon>
        <taxon>Stylonematales</taxon>
        <taxon>Stylonemataceae</taxon>
        <taxon>Rhodosorus</taxon>
    </lineage>
</organism>
<keyword evidence="3" id="KW-0678">Repressor</keyword>
<sequence length="170" mass="19227">MSQEIESGELDALLPEGTVVRIAGNNRTKWDLVGKKGVVRNAQTLGGWHEVVLEGSTSAVRVQRNALEIIAIIPHSKVKLAGSLQGIKSGDQSSITKRRKKKQSPPMAVNLGKLDEDTLRRYRRYFNLNVRKDCEKDELVFAVRRHFARTKVDESDVIFRFLTRIGKFPE</sequence>
<reference evidence="9 10" key="1">
    <citation type="journal article" date="2023" name="Nat. Commun.">
        <title>Origin of minicircular mitochondrial genomes in red algae.</title>
        <authorList>
            <person name="Lee Y."/>
            <person name="Cho C.H."/>
            <person name="Lee Y.M."/>
            <person name="Park S.I."/>
            <person name="Yang J.H."/>
            <person name="West J.A."/>
            <person name="Bhattacharya D."/>
            <person name="Yoon H.S."/>
        </authorList>
    </citation>
    <scope>NUCLEOTIDE SEQUENCE [LARGE SCALE GENOMIC DNA]</scope>
    <source>
        <strain evidence="9 10">CCMP1338</strain>
        <tissue evidence="9">Whole cell</tissue>
    </source>
</reference>
<comment type="subcellular location">
    <subcellularLocation>
        <location evidence="1">Nucleus</location>
    </subcellularLocation>
</comment>
<dbReference type="InterPro" id="IPR024145">
    <property type="entry name" value="His_deAcase_SAP30/SAP30L"/>
</dbReference>
<dbReference type="GO" id="GO:0003712">
    <property type="term" value="F:transcription coregulator activity"/>
    <property type="evidence" value="ECO:0007669"/>
    <property type="project" value="TreeGrafter"/>
</dbReference>
<dbReference type="GO" id="GO:0000118">
    <property type="term" value="C:histone deacetylase complex"/>
    <property type="evidence" value="ECO:0007669"/>
    <property type="project" value="TreeGrafter"/>
</dbReference>
<dbReference type="EMBL" id="JAMWBK010000005">
    <property type="protein sequence ID" value="KAJ8905051.1"/>
    <property type="molecule type" value="Genomic_DNA"/>
</dbReference>
<dbReference type="InterPro" id="IPR038291">
    <property type="entry name" value="SAP30_C_sf"/>
</dbReference>
<keyword evidence="10" id="KW-1185">Reference proteome</keyword>
<gene>
    <name evidence="9" type="ORF">NDN08_001563</name>
</gene>